<evidence type="ECO:0000259" key="1">
    <source>
        <dbReference type="PROSITE" id="PS51085"/>
    </source>
</evidence>
<dbReference type="InterPro" id="IPR012675">
    <property type="entry name" value="Beta-grasp_dom_sf"/>
</dbReference>
<dbReference type="Gene3D" id="3.10.20.30">
    <property type="match status" value="1"/>
</dbReference>
<dbReference type="EMBL" id="FNQC01000001">
    <property type="protein sequence ID" value="SDY52184.1"/>
    <property type="molecule type" value="Genomic_DNA"/>
</dbReference>
<protein>
    <submittedName>
        <fullName evidence="2">Ferredoxin, 2Fe-2S</fullName>
    </submittedName>
</protein>
<evidence type="ECO:0000313" key="2">
    <source>
        <dbReference type="EMBL" id="SDY52184.1"/>
    </source>
</evidence>
<feature type="domain" description="2Fe-2S ferredoxin-type" evidence="1">
    <location>
        <begin position="7"/>
        <end position="106"/>
    </location>
</feature>
<keyword evidence="3" id="KW-1185">Reference proteome</keyword>
<organism evidence="2 3">
    <name type="scientific">Rhodonellum ikkaensis</name>
    <dbReference type="NCBI Taxonomy" id="336829"/>
    <lineage>
        <taxon>Bacteria</taxon>
        <taxon>Pseudomonadati</taxon>
        <taxon>Bacteroidota</taxon>
        <taxon>Cytophagia</taxon>
        <taxon>Cytophagales</taxon>
        <taxon>Cytophagaceae</taxon>
        <taxon>Rhodonellum</taxon>
    </lineage>
</organism>
<dbReference type="Pfam" id="PF00111">
    <property type="entry name" value="Fer2"/>
    <property type="match status" value="1"/>
</dbReference>
<sequence length="115" mass="13491">MVWRSEIMLKIIIENFNHQEIVSQVDNRKVIELIHENYIDWMHACGKKGRCTSCKMVVTKGFENLSPLTDSEEYFRGNGRLKVDERLSCQAKLMYGELSIKVPEEQKLPHLDYSE</sequence>
<proteinExistence type="predicted"/>
<evidence type="ECO:0000313" key="3">
    <source>
        <dbReference type="Proteomes" id="UP000199663"/>
    </source>
</evidence>
<accession>A0A1H3KKU6</accession>
<dbReference type="PROSITE" id="PS51085">
    <property type="entry name" value="2FE2S_FER_2"/>
    <property type="match status" value="1"/>
</dbReference>
<comment type="caution">
    <text evidence="2">The sequence shown here is derived from an EMBL/GenBank/DDBJ whole genome shotgun (WGS) entry which is preliminary data.</text>
</comment>
<dbReference type="InterPro" id="IPR036010">
    <property type="entry name" value="2Fe-2S_ferredoxin-like_sf"/>
</dbReference>
<dbReference type="CDD" id="cd00207">
    <property type="entry name" value="fer2"/>
    <property type="match status" value="1"/>
</dbReference>
<dbReference type="InterPro" id="IPR001041">
    <property type="entry name" value="2Fe-2S_ferredoxin-type"/>
</dbReference>
<dbReference type="Proteomes" id="UP000199663">
    <property type="component" value="Unassembled WGS sequence"/>
</dbReference>
<dbReference type="SUPFAM" id="SSF54292">
    <property type="entry name" value="2Fe-2S ferredoxin-like"/>
    <property type="match status" value="1"/>
</dbReference>
<gene>
    <name evidence="2" type="ORF">SAMN05444412_101412</name>
</gene>
<reference evidence="2 3" key="1">
    <citation type="submission" date="2016-10" db="EMBL/GenBank/DDBJ databases">
        <authorList>
            <person name="Varghese N."/>
            <person name="Submissions S."/>
        </authorList>
    </citation>
    <scope>NUCLEOTIDE SEQUENCE [LARGE SCALE GENOMIC DNA]</scope>
    <source>
        <strain evidence="2 3">DSM 17997</strain>
    </source>
</reference>
<name>A0A1H3KKU6_9BACT</name>